<organism evidence="2 3">
    <name type="scientific">Microbispora oryzae</name>
    <dbReference type="NCBI Taxonomy" id="2806554"/>
    <lineage>
        <taxon>Bacteria</taxon>
        <taxon>Bacillati</taxon>
        <taxon>Actinomycetota</taxon>
        <taxon>Actinomycetes</taxon>
        <taxon>Streptosporangiales</taxon>
        <taxon>Streptosporangiaceae</taxon>
        <taxon>Microbispora</taxon>
    </lineage>
</organism>
<feature type="chain" id="PRO_5038096461" description="Secreted protein" evidence="1">
    <location>
        <begin position="30"/>
        <end position="150"/>
    </location>
</feature>
<evidence type="ECO:0000256" key="1">
    <source>
        <dbReference type="SAM" id="SignalP"/>
    </source>
</evidence>
<accession>A0A940WET5</accession>
<proteinExistence type="predicted"/>
<evidence type="ECO:0000313" key="3">
    <source>
        <dbReference type="Proteomes" id="UP000674234"/>
    </source>
</evidence>
<keyword evidence="3" id="KW-1185">Reference proteome</keyword>
<evidence type="ECO:0008006" key="4">
    <source>
        <dbReference type="Google" id="ProtNLM"/>
    </source>
</evidence>
<dbReference type="AlphaFoldDB" id="A0A940WET5"/>
<feature type="signal peptide" evidence="1">
    <location>
        <begin position="1"/>
        <end position="29"/>
    </location>
</feature>
<evidence type="ECO:0000313" key="2">
    <source>
        <dbReference type="EMBL" id="MBP2703328.1"/>
    </source>
</evidence>
<reference evidence="2" key="1">
    <citation type="submission" date="2021-02" db="EMBL/GenBank/DDBJ databases">
        <title>Draft genome sequence of Microbispora sp. RL4-1S isolated from rice leaves in Thailand.</title>
        <authorList>
            <person name="Muangham S."/>
            <person name="Duangmal K."/>
        </authorList>
    </citation>
    <scope>NUCLEOTIDE SEQUENCE</scope>
    <source>
        <strain evidence="2">RL4-1S</strain>
    </source>
</reference>
<dbReference type="RefSeq" id="WP_210154601.1">
    <property type="nucleotide sequence ID" value="NZ_JAFCNB010000002.1"/>
</dbReference>
<keyword evidence="1" id="KW-0732">Signal</keyword>
<sequence>MTSVTLREAGLFTAALGIAVVCVPAPAHAASTGRLSGPTCRHTTSSISGASARGTLCWQKLPGEIRFTVDGRLTDSAGDGRYAVFRIHYRLRTAFGWGTHTKDIRTTKGRSAPVSLYVDWRGSADRGLKDFWMQVCKQGSGKRTCDSHWH</sequence>
<comment type="caution">
    <text evidence="2">The sequence shown here is derived from an EMBL/GenBank/DDBJ whole genome shotgun (WGS) entry which is preliminary data.</text>
</comment>
<gene>
    <name evidence="2" type="ORF">JOL79_05880</name>
</gene>
<name>A0A940WET5_9ACTN</name>
<protein>
    <recommendedName>
        <fullName evidence="4">Secreted protein</fullName>
    </recommendedName>
</protein>
<dbReference type="Proteomes" id="UP000674234">
    <property type="component" value="Unassembled WGS sequence"/>
</dbReference>
<dbReference type="EMBL" id="JAFCNB010000002">
    <property type="protein sequence ID" value="MBP2703328.1"/>
    <property type="molecule type" value="Genomic_DNA"/>
</dbReference>